<feature type="compositionally biased region" description="Acidic residues" evidence="1">
    <location>
        <begin position="307"/>
        <end position="316"/>
    </location>
</feature>
<dbReference type="GeneID" id="91087339"/>
<dbReference type="SMART" id="SM00384">
    <property type="entry name" value="AT_hook"/>
    <property type="match status" value="3"/>
</dbReference>
<feature type="compositionally biased region" description="Basic residues" evidence="1">
    <location>
        <begin position="763"/>
        <end position="781"/>
    </location>
</feature>
<protein>
    <recommendedName>
        <fullName evidence="5">FCP1 homology domain-containing protein</fullName>
    </recommendedName>
</protein>
<dbReference type="EMBL" id="CP143786">
    <property type="protein sequence ID" value="WVN87931.1"/>
    <property type="molecule type" value="Genomic_DNA"/>
</dbReference>
<name>A0AAJ8M1Q7_9TREE</name>
<keyword evidence="4" id="KW-1185">Reference proteome</keyword>
<dbReference type="Proteomes" id="UP000094043">
    <property type="component" value="Chromosome 3"/>
</dbReference>
<reference evidence="3" key="3">
    <citation type="submission" date="2024-01" db="EMBL/GenBank/DDBJ databases">
        <authorList>
            <person name="Coelho M.A."/>
            <person name="David-Palma M."/>
            <person name="Shea T."/>
            <person name="Sun S."/>
            <person name="Cuomo C.A."/>
            <person name="Heitman J."/>
        </authorList>
    </citation>
    <scope>NUCLEOTIDE SEQUENCE</scope>
    <source>
        <strain evidence="3">CBS 7841</strain>
    </source>
</reference>
<evidence type="ECO:0000256" key="2">
    <source>
        <dbReference type="SAM" id="SignalP"/>
    </source>
</evidence>
<feature type="chain" id="PRO_5042594173" description="FCP1 homology domain-containing protein" evidence="2">
    <location>
        <begin position="20"/>
        <end position="781"/>
    </location>
</feature>
<feature type="region of interest" description="Disordered" evidence="1">
    <location>
        <begin position="88"/>
        <end position="330"/>
    </location>
</feature>
<feature type="compositionally biased region" description="Basic residues" evidence="1">
    <location>
        <begin position="730"/>
        <end position="743"/>
    </location>
</feature>
<feature type="compositionally biased region" description="Polar residues" evidence="1">
    <location>
        <begin position="94"/>
        <end position="112"/>
    </location>
</feature>
<evidence type="ECO:0000256" key="1">
    <source>
        <dbReference type="SAM" id="MobiDB-lite"/>
    </source>
</evidence>
<accession>A0AAJ8M1Q7</accession>
<reference evidence="3" key="1">
    <citation type="submission" date="2016-06" db="EMBL/GenBank/DDBJ databases">
        <authorList>
            <person name="Cuomo C."/>
            <person name="Litvintseva A."/>
            <person name="Heitman J."/>
            <person name="Chen Y."/>
            <person name="Sun S."/>
            <person name="Springer D."/>
            <person name="Dromer F."/>
            <person name="Young S."/>
            <person name="Zeng Q."/>
            <person name="Chapman S."/>
            <person name="Gujja S."/>
            <person name="Saif S."/>
            <person name="Birren B."/>
        </authorList>
    </citation>
    <scope>NUCLEOTIDE SEQUENCE</scope>
    <source>
        <strain evidence="3">CBS 7841</strain>
    </source>
</reference>
<dbReference type="PRINTS" id="PR00929">
    <property type="entry name" value="ATHOOK"/>
</dbReference>
<evidence type="ECO:0008006" key="5">
    <source>
        <dbReference type="Google" id="ProtNLM"/>
    </source>
</evidence>
<dbReference type="InterPro" id="IPR017956">
    <property type="entry name" value="AT_hook_DNA-bd_motif"/>
</dbReference>
<feature type="compositionally biased region" description="Acidic residues" evidence="1">
    <location>
        <begin position="274"/>
        <end position="286"/>
    </location>
</feature>
<dbReference type="GO" id="GO:0003677">
    <property type="term" value="F:DNA binding"/>
    <property type="evidence" value="ECO:0007669"/>
    <property type="project" value="InterPro"/>
</dbReference>
<sequence>MRFVLSTISFLSLLSLAQAISLGRFRLNLPDAHNRAEKLTLKQGDDATELERYAFGMDLPPDFASTGELPVITMGTAGIAKRAVDVDCPDEVSPDTSAPTSTAQPNVNTLANNDEDCVGEDGLTSKASQPTSSANHLTKSTTPDEDDCPDDGNNSEGATPTSSVVQLHTMGGGQKEDDCPEDEDHSTSTSATPTSLAAHVHATGGHGNEQGDDDCPGDEDDSEGATPTSLAVQHHVIGGGQGEDDCPDDQNSSNSQASKPNTSHSQPQPTGLDGGDEECSEDEDETASGTQPTSTSVNSVSTIGINDNDECPENEDSGAAKPSAQPKATRDIPEVIAAVTEGSVSENQSADSLKTVVVHRKPSPQFLRAVLVCIFRVWDFGVISRRSGSMDDERSSYVSLFRISIALTQTYLVDKRLYLTMPSRATQNKEIRINWDAFPHFTKRLVDLIAAYPHYRTALFGNGGDRWVVERDLCLEVLKDEAWMKDKEEKGWVRRRGNGWEATELFTSGQVHPVRNRIHLLTKRMKEGWYTDKYGIDPNWRSIQEVPSGIRLLFERNHPYYFVLRDLWDGRDPIISPSSNALINSHSDHTQNQLGSTFCPESRYWPTMTEQQMIFGSSKSEGLHKGVQNRSEAINHRSSTYTSTSTEEGESELEEPPSKRQRRPDQTYITNGAEEALVALALANSAESSLLAIREESEKRKRGRPRGSGKKDGDVSTNEPFRAAPGEKRPRGRPKGSLNKKGRKGESDNSAESEEEGKYQRGLVKRGRGRPKGSVNKRKNW</sequence>
<feature type="compositionally biased region" description="Polar residues" evidence="1">
    <location>
        <begin position="152"/>
        <end position="166"/>
    </location>
</feature>
<gene>
    <name evidence="3" type="ORF">L203_103128</name>
</gene>
<dbReference type="KEGG" id="cdep:91087339"/>
<feature type="compositionally biased region" description="Polar residues" evidence="1">
    <location>
        <begin position="125"/>
        <end position="141"/>
    </location>
</feature>
<evidence type="ECO:0000313" key="4">
    <source>
        <dbReference type="Proteomes" id="UP000094043"/>
    </source>
</evidence>
<organism evidence="3 4">
    <name type="scientific">Cryptococcus depauperatus CBS 7841</name>
    <dbReference type="NCBI Taxonomy" id="1295531"/>
    <lineage>
        <taxon>Eukaryota</taxon>
        <taxon>Fungi</taxon>
        <taxon>Dikarya</taxon>
        <taxon>Basidiomycota</taxon>
        <taxon>Agaricomycotina</taxon>
        <taxon>Tremellomycetes</taxon>
        <taxon>Tremellales</taxon>
        <taxon>Cryptococcaceae</taxon>
        <taxon>Cryptococcus</taxon>
    </lineage>
</organism>
<dbReference type="AlphaFoldDB" id="A0AAJ8M1Q7"/>
<feature type="compositionally biased region" description="Acidic residues" evidence="1">
    <location>
        <begin position="210"/>
        <end position="223"/>
    </location>
</feature>
<feature type="compositionally biased region" description="Low complexity" evidence="1">
    <location>
        <begin position="187"/>
        <end position="198"/>
    </location>
</feature>
<dbReference type="RefSeq" id="XP_066068631.1">
    <property type="nucleotide sequence ID" value="XM_066212534.1"/>
</dbReference>
<reference evidence="3" key="2">
    <citation type="journal article" date="2022" name="Elife">
        <title>Obligate sexual reproduction of a homothallic fungus closely related to the Cryptococcus pathogenic species complex.</title>
        <authorList>
            <person name="Passer A.R."/>
            <person name="Clancey S.A."/>
            <person name="Shea T."/>
            <person name="David-Palma M."/>
            <person name="Averette A.F."/>
            <person name="Boekhout T."/>
            <person name="Porcel B.M."/>
            <person name="Nowrousian M."/>
            <person name="Cuomo C.A."/>
            <person name="Sun S."/>
            <person name="Heitman J."/>
            <person name="Coelho M.A."/>
        </authorList>
    </citation>
    <scope>NUCLEOTIDE SEQUENCE</scope>
    <source>
        <strain evidence="3">CBS 7841</strain>
    </source>
</reference>
<feature type="compositionally biased region" description="Polar residues" evidence="1">
    <location>
        <begin position="249"/>
        <end position="269"/>
    </location>
</feature>
<evidence type="ECO:0000313" key="3">
    <source>
        <dbReference type="EMBL" id="WVN87931.1"/>
    </source>
</evidence>
<feature type="signal peptide" evidence="2">
    <location>
        <begin position="1"/>
        <end position="19"/>
    </location>
</feature>
<proteinExistence type="predicted"/>
<feature type="compositionally biased region" description="Polar residues" evidence="1">
    <location>
        <begin position="287"/>
        <end position="305"/>
    </location>
</feature>
<keyword evidence="2" id="KW-0732">Signal</keyword>
<feature type="region of interest" description="Disordered" evidence="1">
    <location>
        <begin position="693"/>
        <end position="781"/>
    </location>
</feature>
<feature type="region of interest" description="Disordered" evidence="1">
    <location>
        <begin position="622"/>
        <end position="664"/>
    </location>
</feature>